<dbReference type="Proteomes" id="UP000247792">
    <property type="component" value="Unassembled WGS sequence"/>
</dbReference>
<proteinExistence type="predicted"/>
<dbReference type="OrthoDB" id="939976at2"/>
<evidence type="ECO:0000313" key="3">
    <source>
        <dbReference type="Proteomes" id="UP000247792"/>
    </source>
</evidence>
<dbReference type="RefSeq" id="WP_110256027.1">
    <property type="nucleotide sequence ID" value="NZ_QJKB01000005.1"/>
</dbReference>
<keyword evidence="3" id="KW-1185">Reference proteome</keyword>
<dbReference type="InterPro" id="IPR040871">
    <property type="entry name" value="HopA1"/>
</dbReference>
<comment type="caution">
    <text evidence="2">The sequence shown here is derived from an EMBL/GenBank/DDBJ whole genome shotgun (WGS) entry which is preliminary data.</text>
</comment>
<gene>
    <name evidence="2" type="ORF">DFR42_105134</name>
</gene>
<reference evidence="2 3" key="1">
    <citation type="submission" date="2018-05" db="EMBL/GenBank/DDBJ databases">
        <title>Genomic Encyclopedia of Type Strains, Phase IV (KMG-IV): sequencing the most valuable type-strain genomes for metagenomic binning, comparative biology and taxonomic classification.</title>
        <authorList>
            <person name="Goeker M."/>
        </authorList>
    </citation>
    <scope>NUCLEOTIDE SEQUENCE [LARGE SCALE GENOMIC DNA]</scope>
    <source>
        <strain evidence="2 3">DSM 19792</strain>
    </source>
</reference>
<protein>
    <submittedName>
        <fullName evidence="2">Uncharacterized protein</fullName>
    </submittedName>
</protein>
<organism evidence="2 3">
    <name type="scientific">Undibacterium pigrum</name>
    <dbReference type="NCBI Taxonomy" id="401470"/>
    <lineage>
        <taxon>Bacteria</taxon>
        <taxon>Pseudomonadati</taxon>
        <taxon>Pseudomonadota</taxon>
        <taxon>Betaproteobacteria</taxon>
        <taxon>Burkholderiales</taxon>
        <taxon>Oxalobacteraceae</taxon>
        <taxon>Undibacterium</taxon>
    </lineage>
</organism>
<feature type="region of interest" description="Disordered" evidence="1">
    <location>
        <begin position="82"/>
        <end position="101"/>
    </location>
</feature>
<sequence>MNDASTNNAATNNATIHEELKSIYAALQIHSQNSYAFAGGTAIPVAMANGQSNPVQALISAINTSLYGMYYVRDAAGEPVQPSQSLVPNLSQANQTPDRWDPGWKIYQQSPDGRVMIQKGERSRTAVVGEYAANKWPGMAPVAGELVNLRVYPGTADMQQGFYYAFGSNLSDQFDDYELIRFYFNAPAHAAAELLYGLTTQLNRYALPFRYKTLVDASAYRRADAAVLYIAKRHYSMVAALIQDLHASLGNKLRPVTPMFCKTLADGVGVAEEPGTGESFGMHRCRLVAEGMVDAWLAGSQNVDARANAVEKRFASNGIDMRTPYLNRHSVNLFETPVFNGGLQL</sequence>
<accession>A0A318J7U0</accession>
<dbReference type="Pfam" id="PF17914">
    <property type="entry name" value="HopA1"/>
    <property type="match status" value="1"/>
</dbReference>
<feature type="compositionally biased region" description="Polar residues" evidence="1">
    <location>
        <begin position="82"/>
        <end position="97"/>
    </location>
</feature>
<dbReference type="AlphaFoldDB" id="A0A318J7U0"/>
<evidence type="ECO:0000313" key="2">
    <source>
        <dbReference type="EMBL" id="PXX42476.1"/>
    </source>
</evidence>
<name>A0A318J7U0_9BURK</name>
<dbReference type="EMBL" id="QJKB01000005">
    <property type="protein sequence ID" value="PXX42476.1"/>
    <property type="molecule type" value="Genomic_DNA"/>
</dbReference>
<evidence type="ECO:0000256" key="1">
    <source>
        <dbReference type="SAM" id="MobiDB-lite"/>
    </source>
</evidence>